<proteinExistence type="predicted"/>
<evidence type="ECO:0000313" key="4">
    <source>
        <dbReference type="Proteomes" id="UP000837803"/>
    </source>
</evidence>
<keyword evidence="4" id="KW-1185">Reference proteome</keyword>
<keyword evidence="1" id="KW-0597">Phosphoprotein</keyword>
<dbReference type="PANTHER" id="PTHR44520:SF1">
    <property type="entry name" value="TWO-COMPONENT SYSTEM REGULATORY PROTEIN"/>
    <property type="match status" value="1"/>
</dbReference>
<accession>A0ABM9AXK7</accession>
<dbReference type="InterPro" id="IPR001789">
    <property type="entry name" value="Sig_transdc_resp-reg_receiver"/>
</dbReference>
<dbReference type="PANTHER" id="PTHR44520">
    <property type="entry name" value="RESPONSE REGULATOR RCP1-RELATED"/>
    <property type="match status" value="1"/>
</dbReference>
<dbReference type="Proteomes" id="UP000837803">
    <property type="component" value="Unassembled WGS sequence"/>
</dbReference>
<protein>
    <submittedName>
        <fullName evidence="3">Response regulator rcp1</fullName>
    </submittedName>
</protein>
<evidence type="ECO:0000259" key="2">
    <source>
        <dbReference type="PROSITE" id="PS50110"/>
    </source>
</evidence>
<dbReference type="InterPro" id="IPR052893">
    <property type="entry name" value="TCS_response_regulator"/>
</dbReference>
<dbReference type="EMBL" id="CAKLPZ010000001">
    <property type="protein sequence ID" value="CAH0998998.1"/>
    <property type="molecule type" value="Genomic_DNA"/>
</dbReference>
<sequence length="148" mass="17238">MAEPSSYPPQESYILYAEDNYIDARFLLRIFYKQYPEQHIVHLENGQLVKDFLLRALEEGTPLPHLVLLDIKMPGLSGLDVLEFIRSERLLRKIPVVILSASGEQRDLTRAYHSRTNAYLIKPEGYRGLKHVVLSIYSFWSQHNRIVV</sequence>
<dbReference type="Pfam" id="PF00072">
    <property type="entry name" value="Response_reg"/>
    <property type="match status" value="1"/>
</dbReference>
<gene>
    <name evidence="3" type="primary">rcp1_1</name>
    <name evidence="3" type="ORF">LEM8419_00291</name>
</gene>
<dbReference type="RefSeq" id="WP_238749196.1">
    <property type="nucleotide sequence ID" value="NZ_CAKLPZ010000001.1"/>
</dbReference>
<dbReference type="SMART" id="SM00448">
    <property type="entry name" value="REC"/>
    <property type="match status" value="1"/>
</dbReference>
<reference evidence="3" key="1">
    <citation type="submission" date="2021-12" db="EMBL/GenBank/DDBJ databases">
        <authorList>
            <person name="Rodrigo-Torres L."/>
            <person name="Arahal R. D."/>
            <person name="Lucena T."/>
        </authorList>
    </citation>
    <scope>NUCLEOTIDE SEQUENCE</scope>
    <source>
        <strain evidence="3">CECT 8419</strain>
    </source>
</reference>
<name>A0ABM9AXK7_9BACT</name>
<feature type="domain" description="Response regulatory" evidence="2">
    <location>
        <begin position="13"/>
        <end position="137"/>
    </location>
</feature>
<evidence type="ECO:0000256" key="1">
    <source>
        <dbReference type="PROSITE-ProRule" id="PRU00169"/>
    </source>
</evidence>
<dbReference type="InterPro" id="IPR011006">
    <property type="entry name" value="CheY-like_superfamily"/>
</dbReference>
<dbReference type="PROSITE" id="PS50110">
    <property type="entry name" value="RESPONSE_REGULATORY"/>
    <property type="match status" value="1"/>
</dbReference>
<evidence type="ECO:0000313" key="3">
    <source>
        <dbReference type="EMBL" id="CAH0998998.1"/>
    </source>
</evidence>
<dbReference type="SUPFAM" id="SSF52172">
    <property type="entry name" value="CheY-like"/>
    <property type="match status" value="1"/>
</dbReference>
<comment type="caution">
    <text evidence="3">The sequence shown here is derived from an EMBL/GenBank/DDBJ whole genome shotgun (WGS) entry which is preliminary data.</text>
</comment>
<feature type="modified residue" description="4-aspartylphosphate" evidence="1">
    <location>
        <position position="70"/>
    </location>
</feature>
<dbReference type="Gene3D" id="3.40.50.2300">
    <property type="match status" value="1"/>
</dbReference>
<organism evidence="3 4">
    <name type="scientific">Neolewinella maritima</name>
    <dbReference type="NCBI Taxonomy" id="1383882"/>
    <lineage>
        <taxon>Bacteria</taxon>
        <taxon>Pseudomonadati</taxon>
        <taxon>Bacteroidota</taxon>
        <taxon>Saprospiria</taxon>
        <taxon>Saprospirales</taxon>
        <taxon>Lewinellaceae</taxon>
        <taxon>Neolewinella</taxon>
    </lineage>
</organism>